<dbReference type="Gene3D" id="3.90.180.10">
    <property type="entry name" value="Medium-chain alcohol dehydrogenases, catalytic domain"/>
    <property type="match status" value="1"/>
</dbReference>
<organism evidence="9 10">
    <name type="scientific">Celerinatantimonas diazotrophica</name>
    <dbReference type="NCBI Taxonomy" id="412034"/>
    <lineage>
        <taxon>Bacteria</taxon>
        <taxon>Pseudomonadati</taxon>
        <taxon>Pseudomonadota</taxon>
        <taxon>Gammaproteobacteria</taxon>
        <taxon>Celerinatantimonadaceae</taxon>
        <taxon>Celerinatantimonas</taxon>
    </lineage>
</organism>
<evidence type="ECO:0000313" key="10">
    <source>
        <dbReference type="Proteomes" id="UP000295565"/>
    </source>
</evidence>
<dbReference type="SUPFAM" id="SSF50129">
    <property type="entry name" value="GroES-like"/>
    <property type="match status" value="1"/>
</dbReference>
<dbReference type="Proteomes" id="UP000295565">
    <property type="component" value="Unassembled WGS sequence"/>
</dbReference>
<dbReference type="RefSeq" id="WP_131912342.1">
    <property type="nucleotide sequence ID" value="NZ_OU594967.1"/>
</dbReference>
<dbReference type="InterPro" id="IPR013154">
    <property type="entry name" value="ADH-like_N"/>
</dbReference>
<feature type="domain" description="Alcohol dehydrogenase-like N-terminal" evidence="8">
    <location>
        <begin position="26"/>
        <end position="132"/>
    </location>
</feature>
<evidence type="ECO:0000259" key="8">
    <source>
        <dbReference type="Pfam" id="PF08240"/>
    </source>
</evidence>
<evidence type="ECO:0000256" key="2">
    <source>
        <dbReference type="ARBA" id="ARBA00008072"/>
    </source>
</evidence>
<dbReference type="AlphaFoldDB" id="A0A4R1K1M4"/>
<sequence length="326" mass="35404">MKAAQLYGINDIRVEDVSMPQTLDGNEVRLMVDAVGICGSDLHNFQTGQWMDQLPMVPGHEMTGTVIELGQNVQTLSLGDKVVADSRVWCGQCSACQAQRYNHCPSLAFVGESMAGGMSEQVVLKEQQLLKVANNLAADIRVLSEPLGVSLRVVKQLAATPGALVHVAGGGAIGGFAALLLQDIFAHPVQLSEPNQTRFAKLSALMQLSPKPRPFHFAIDATGIPMVINQLIEQIEPGGRIALVGLPQHNDSIDILRVVEKEITLVGCSVFDTEQREAIAYLAALQDKLKSLISPPLQLKDVPDTYDKLCRSHVDYLKAVIYPNRH</sequence>
<dbReference type="SUPFAM" id="SSF51735">
    <property type="entry name" value="NAD(P)-binding Rossmann-fold domains"/>
    <property type="match status" value="1"/>
</dbReference>
<gene>
    <name evidence="9" type="ORF">EV690_1496</name>
</gene>
<keyword evidence="5" id="KW-0560">Oxidoreductase</keyword>
<evidence type="ECO:0000259" key="7">
    <source>
        <dbReference type="Pfam" id="PF00107"/>
    </source>
</evidence>
<dbReference type="Pfam" id="PF08240">
    <property type="entry name" value="ADH_N"/>
    <property type="match status" value="1"/>
</dbReference>
<accession>A0A4R1K1M4</accession>
<dbReference type="OrthoDB" id="9773078at2"/>
<evidence type="ECO:0000256" key="6">
    <source>
        <dbReference type="RuleBase" id="RU361277"/>
    </source>
</evidence>
<comment type="caution">
    <text evidence="9">The sequence shown here is derived from an EMBL/GenBank/DDBJ whole genome shotgun (WGS) entry which is preliminary data.</text>
</comment>
<dbReference type="GO" id="GO:0008270">
    <property type="term" value="F:zinc ion binding"/>
    <property type="evidence" value="ECO:0007669"/>
    <property type="project" value="InterPro"/>
</dbReference>
<reference evidence="9 10" key="1">
    <citation type="submission" date="2019-03" db="EMBL/GenBank/DDBJ databases">
        <title>Genomic Encyclopedia of Type Strains, Phase IV (KMG-IV): sequencing the most valuable type-strain genomes for metagenomic binning, comparative biology and taxonomic classification.</title>
        <authorList>
            <person name="Goeker M."/>
        </authorList>
    </citation>
    <scope>NUCLEOTIDE SEQUENCE [LARGE SCALE GENOMIC DNA]</scope>
    <source>
        <strain evidence="9 10">DSM 18577</strain>
    </source>
</reference>
<evidence type="ECO:0000313" key="9">
    <source>
        <dbReference type="EMBL" id="TCK57800.1"/>
    </source>
</evidence>
<proteinExistence type="inferred from homology"/>
<keyword evidence="10" id="KW-1185">Reference proteome</keyword>
<dbReference type="Pfam" id="PF00107">
    <property type="entry name" value="ADH_zinc_N"/>
    <property type="match status" value="1"/>
</dbReference>
<feature type="domain" description="Alcohol dehydrogenase-like C-terminal" evidence="7">
    <location>
        <begin position="211"/>
        <end position="279"/>
    </location>
</feature>
<comment type="cofactor">
    <cofactor evidence="1 6">
        <name>Zn(2+)</name>
        <dbReference type="ChEBI" id="CHEBI:29105"/>
    </cofactor>
</comment>
<evidence type="ECO:0000256" key="3">
    <source>
        <dbReference type="ARBA" id="ARBA00022723"/>
    </source>
</evidence>
<evidence type="ECO:0000256" key="1">
    <source>
        <dbReference type="ARBA" id="ARBA00001947"/>
    </source>
</evidence>
<dbReference type="InterPro" id="IPR011032">
    <property type="entry name" value="GroES-like_sf"/>
</dbReference>
<keyword evidence="4 6" id="KW-0862">Zinc</keyword>
<dbReference type="EMBL" id="SMGD01000012">
    <property type="protein sequence ID" value="TCK57800.1"/>
    <property type="molecule type" value="Genomic_DNA"/>
</dbReference>
<dbReference type="InterPro" id="IPR013149">
    <property type="entry name" value="ADH-like_C"/>
</dbReference>
<evidence type="ECO:0000256" key="4">
    <source>
        <dbReference type="ARBA" id="ARBA00022833"/>
    </source>
</evidence>
<dbReference type="GO" id="GO:0016491">
    <property type="term" value="F:oxidoreductase activity"/>
    <property type="evidence" value="ECO:0007669"/>
    <property type="project" value="UniProtKB-KW"/>
</dbReference>
<keyword evidence="3 6" id="KW-0479">Metal-binding</keyword>
<dbReference type="PROSITE" id="PS00059">
    <property type="entry name" value="ADH_ZINC"/>
    <property type="match status" value="1"/>
</dbReference>
<protein>
    <submittedName>
        <fullName evidence="9">(R,R)-butanediol dehydrogenase/meso-butanediol dehydrogenase/diacetyl reductase</fullName>
    </submittedName>
</protein>
<comment type="similarity">
    <text evidence="2 6">Belongs to the zinc-containing alcohol dehydrogenase family.</text>
</comment>
<dbReference type="InterPro" id="IPR036291">
    <property type="entry name" value="NAD(P)-bd_dom_sf"/>
</dbReference>
<dbReference type="Gene3D" id="3.40.50.720">
    <property type="entry name" value="NAD(P)-binding Rossmann-like Domain"/>
    <property type="match status" value="1"/>
</dbReference>
<dbReference type="PANTHER" id="PTHR43161:SF23">
    <property type="entry name" value="(R,R)-BUTANEDIOL DEHYDROGENASE-RELATED"/>
    <property type="match status" value="1"/>
</dbReference>
<evidence type="ECO:0000256" key="5">
    <source>
        <dbReference type="ARBA" id="ARBA00023002"/>
    </source>
</evidence>
<dbReference type="InterPro" id="IPR002328">
    <property type="entry name" value="ADH_Zn_CS"/>
</dbReference>
<dbReference type="PANTHER" id="PTHR43161">
    <property type="entry name" value="SORBITOL DEHYDROGENASE"/>
    <property type="match status" value="1"/>
</dbReference>
<name>A0A4R1K1M4_9GAMM</name>